<dbReference type="InterPro" id="IPR024176">
    <property type="entry name" value="Citrate_synthase_bac-typ"/>
</dbReference>
<dbReference type="InterPro" id="IPR036969">
    <property type="entry name" value="Citrate_synthase_sf"/>
</dbReference>
<comment type="catalytic activity">
    <reaction evidence="5 8">
        <text>oxaloacetate + acetyl-CoA + H2O = citrate + CoA + H(+)</text>
        <dbReference type="Rhea" id="RHEA:16845"/>
        <dbReference type="ChEBI" id="CHEBI:15377"/>
        <dbReference type="ChEBI" id="CHEBI:15378"/>
        <dbReference type="ChEBI" id="CHEBI:16452"/>
        <dbReference type="ChEBI" id="CHEBI:16947"/>
        <dbReference type="ChEBI" id="CHEBI:57287"/>
        <dbReference type="ChEBI" id="CHEBI:57288"/>
        <dbReference type="EC" id="2.3.3.16"/>
    </reaction>
</comment>
<dbReference type="PANTHER" id="PTHR42871">
    <property type="entry name" value="CITRATE SYNTHASE"/>
    <property type="match status" value="1"/>
</dbReference>
<evidence type="ECO:0000256" key="5">
    <source>
        <dbReference type="ARBA" id="ARBA00049288"/>
    </source>
</evidence>
<proteinExistence type="inferred from homology"/>
<keyword evidence="4 7" id="KW-0808">Transferase</keyword>
<gene>
    <name evidence="10" type="ORF">GCM10010909_19060</name>
</gene>
<dbReference type="InterPro" id="IPR019810">
    <property type="entry name" value="Citrate_synthase_AS"/>
</dbReference>
<dbReference type="InterPro" id="IPR010953">
    <property type="entry name" value="Citrate_synthase_typ-I"/>
</dbReference>
<dbReference type="NCBIfam" id="NF004126">
    <property type="entry name" value="PRK05614.1"/>
    <property type="match status" value="1"/>
</dbReference>
<comment type="caution">
    <text evidence="10">The sequence shown here is derived from an EMBL/GenBank/DDBJ whole genome shotgun (WGS) entry which is preliminary data.</text>
</comment>
<evidence type="ECO:0000256" key="4">
    <source>
        <dbReference type="ARBA" id="ARBA00022679"/>
    </source>
</evidence>
<comment type="pathway">
    <text evidence="1 8">Carbohydrate metabolism; tricarboxylic acid cycle; isocitrate from oxaloacetate: step 1/2.</text>
</comment>
<dbReference type="Proteomes" id="UP001156641">
    <property type="component" value="Unassembled WGS sequence"/>
</dbReference>
<protein>
    <recommendedName>
        <fullName evidence="6 7">Citrate synthase</fullName>
    </recommendedName>
</protein>
<dbReference type="PROSITE" id="PS00480">
    <property type="entry name" value="CITRATE_SYNTHASE"/>
    <property type="match status" value="1"/>
</dbReference>
<dbReference type="PRINTS" id="PR00143">
    <property type="entry name" value="CITRTSNTHASE"/>
</dbReference>
<dbReference type="Gene3D" id="2.20.28.60">
    <property type="match status" value="1"/>
</dbReference>
<dbReference type="Gene3D" id="1.10.230.10">
    <property type="entry name" value="Cytochrome P450-Terp, domain 2"/>
    <property type="match status" value="1"/>
</dbReference>
<dbReference type="NCBIfam" id="TIGR01798">
    <property type="entry name" value="cit_synth_I"/>
    <property type="match status" value="1"/>
</dbReference>
<dbReference type="PANTHER" id="PTHR42871:SF1">
    <property type="entry name" value="CITRATE SYNTHASE"/>
    <property type="match status" value="1"/>
</dbReference>
<dbReference type="RefSeq" id="WP_284257954.1">
    <property type="nucleotide sequence ID" value="NZ_BSOS01000065.1"/>
</dbReference>
<reference evidence="11" key="1">
    <citation type="journal article" date="2019" name="Int. J. Syst. Evol. Microbiol.">
        <title>The Global Catalogue of Microorganisms (GCM) 10K type strain sequencing project: providing services to taxonomists for standard genome sequencing and annotation.</title>
        <authorList>
            <consortium name="The Broad Institute Genomics Platform"/>
            <consortium name="The Broad Institute Genome Sequencing Center for Infectious Disease"/>
            <person name="Wu L."/>
            <person name="Ma J."/>
        </authorList>
    </citation>
    <scope>NUCLEOTIDE SEQUENCE [LARGE SCALE GENOMIC DNA]</scope>
    <source>
        <strain evidence="11">NBRC 112502</strain>
    </source>
</reference>
<evidence type="ECO:0000256" key="2">
    <source>
        <dbReference type="ARBA" id="ARBA00010566"/>
    </source>
</evidence>
<evidence type="ECO:0000313" key="10">
    <source>
        <dbReference type="EMBL" id="GLR67225.1"/>
    </source>
</evidence>
<keyword evidence="11" id="KW-1185">Reference proteome</keyword>
<evidence type="ECO:0000256" key="3">
    <source>
        <dbReference type="ARBA" id="ARBA00022532"/>
    </source>
</evidence>
<dbReference type="CDD" id="cd06114">
    <property type="entry name" value="EcCS_like"/>
    <property type="match status" value="1"/>
</dbReference>
<accession>A0ABQ6A413</accession>
<evidence type="ECO:0000256" key="8">
    <source>
        <dbReference type="RuleBase" id="RU003370"/>
    </source>
</evidence>
<evidence type="ECO:0000256" key="6">
    <source>
        <dbReference type="NCBIfam" id="TIGR01798"/>
    </source>
</evidence>
<dbReference type="Pfam" id="PF00285">
    <property type="entry name" value="Citrate_synt"/>
    <property type="match status" value="1"/>
</dbReference>
<organism evidence="10 11">
    <name type="scientific">Acidocella aquatica</name>
    <dbReference type="NCBI Taxonomy" id="1922313"/>
    <lineage>
        <taxon>Bacteria</taxon>
        <taxon>Pseudomonadati</taxon>
        <taxon>Pseudomonadota</taxon>
        <taxon>Alphaproteobacteria</taxon>
        <taxon>Acetobacterales</taxon>
        <taxon>Acidocellaceae</taxon>
        <taxon>Acidocella</taxon>
    </lineage>
</organism>
<comment type="similarity">
    <text evidence="2 7 9">Belongs to the citrate synthase family.</text>
</comment>
<keyword evidence="3 8" id="KW-0816">Tricarboxylic acid cycle</keyword>
<name>A0ABQ6A413_9PROT</name>
<evidence type="ECO:0000256" key="1">
    <source>
        <dbReference type="ARBA" id="ARBA00004751"/>
    </source>
</evidence>
<dbReference type="InterPro" id="IPR016143">
    <property type="entry name" value="Citrate_synth-like_sm_a-sub"/>
</dbReference>
<dbReference type="SUPFAM" id="SSF48256">
    <property type="entry name" value="Citrate synthase"/>
    <property type="match status" value="1"/>
</dbReference>
<sequence length="437" mass="48600">MPHSVTSKQVGTATLSYDGKSAPLPVLAGSLGPACVDIRKLQGELGVFTFDPSYGATASCESSITYIDGDAGILLYRGYPIEQLAEKSTFLEVAYLLLFGNLPNTAELGVFTNGVTRHTMLHEQIRRFWDGFRRDAHPMAMLCSVVGAMSAFYPDSIDTQDPRQREISAYRMIAKIPTITAWAHKYNAGQPFVYPRNDLNYSENFLHMFHAVPAEPYTQNPILTRAMDRILILHADHEQNASTSTVRLAGSTGANPFACIAAGIASLWGPAHGGANEAVLKMLAEIGHKDNIPAFIAQVKDKNSHVKLMGFGHRVYKNFDPRAKIMQQTCYEVLEALGIKDEPMLDLAMELEKIALEDEYFVSRKLYPNVDFYSGIILKAMGFPTTMFTPIFALARTVGWISQWMEMIEDPQQRIGRPRQIYTGAATRDYTPIDQRG</sequence>
<evidence type="ECO:0000256" key="9">
    <source>
        <dbReference type="RuleBase" id="RU003406"/>
    </source>
</evidence>
<dbReference type="InterPro" id="IPR016142">
    <property type="entry name" value="Citrate_synth-like_lrg_a-sub"/>
</dbReference>
<dbReference type="PIRSF" id="PIRSF001369">
    <property type="entry name" value="Citrate_synth"/>
    <property type="match status" value="1"/>
</dbReference>
<evidence type="ECO:0000256" key="7">
    <source>
        <dbReference type="PIRNR" id="PIRNR001369"/>
    </source>
</evidence>
<dbReference type="Gene3D" id="1.10.580.10">
    <property type="entry name" value="Citrate Synthase, domain 1"/>
    <property type="match status" value="1"/>
</dbReference>
<dbReference type="EMBL" id="BSOS01000065">
    <property type="protein sequence ID" value="GLR67225.1"/>
    <property type="molecule type" value="Genomic_DNA"/>
</dbReference>
<dbReference type="InterPro" id="IPR002020">
    <property type="entry name" value="Citrate_synthase"/>
</dbReference>
<evidence type="ECO:0000313" key="11">
    <source>
        <dbReference type="Proteomes" id="UP001156641"/>
    </source>
</evidence>